<dbReference type="PRINTS" id="PR01950">
    <property type="entry name" value="LANCSUPER"/>
</dbReference>
<dbReference type="GO" id="GO:0046872">
    <property type="term" value="F:metal ion binding"/>
    <property type="evidence" value="ECO:0007669"/>
    <property type="project" value="UniProtKB-KW"/>
</dbReference>
<keyword evidence="1" id="KW-0479">Metal-binding</keyword>
<dbReference type="SMART" id="SM01260">
    <property type="entry name" value="LANC_like"/>
    <property type="match status" value="1"/>
</dbReference>
<organism evidence="2 3">
    <name type="scientific">Pedobacter yulinensis</name>
    <dbReference type="NCBI Taxonomy" id="2126353"/>
    <lineage>
        <taxon>Bacteria</taxon>
        <taxon>Pseudomonadati</taxon>
        <taxon>Bacteroidota</taxon>
        <taxon>Sphingobacteriia</taxon>
        <taxon>Sphingobacteriales</taxon>
        <taxon>Sphingobacteriaceae</taxon>
        <taxon>Pedobacter</taxon>
    </lineage>
</organism>
<accession>A0A2T3HN95</accession>
<dbReference type="PRINTS" id="PR01955">
    <property type="entry name" value="LANCFRANKIA"/>
</dbReference>
<reference evidence="2 3" key="1">
    <citation type="submission" date="2018-03" db="EMBL/GenBank/DDBJ databases">
        <authorList>
            <person name="Keele B.F."/>
        </authorList>
    </citation>
    <scope>NUCLEOTIDE SEQUENCE [LARGE SCALE GENOMIC DNA]</scope>
    <source>
        <strain evidence="2 3">YL28-9</strain>
    </source>
</reference>
<evidence type="ECO:0000256" key="1">
    <source>
        <dbReference type="PIRSR" id="PIRSR607822-1"/>
    </source>
</evidence>
<dbReference type="AlphaFoldDB" id="A0A2T3HN95"/>
<dbReference type="Gene3D" id="1.50.10.20">
    <property type="match status" value="1"/>
</dbReference>
<dbReference type="RefSeq" id="WP_107213806.1">
    <property type="nucleotide sequence ID" value="NZ_KZ686268.1"/>
</dbReference>
<feature type="binding site" evidence="1">
    <location>
        <position position="311"/>
    </location>
    <ligand>
        <name>Zn(2+)</name>
        <dbReference type="ChEBI" id="CHEBI:29105"/>
    </ligand>
</feature>
<proteinExistence type="predicted"/>
<protein>
    <recommendedName>
        <fullName evidence="4">Lanthionine synthetase</fullName>
    </recommendedName>
</protein>
<dbReference type="GO" id="GO:0031179">
    <property type="term" value="P:peptide modification"/>
    <property type="evidence" value="ECO:0007669"/>
    <property type="project" value="InterPro"/>
</dbReference>
<keyword evidence="3" id="KW-1185">Reference proteome</keyword>
<keyword evidence="1" id="KW-0862">Zinc</keyword>
<evidence type="ECO:0008006" key="4">
    <source>
        <dbReference type="Google" id="ProtNLM"/>
    </source>
</evidence>
<evidence type="ECO:0000313" key="3">
    <source>
        <dbReference type="Proteomes" id="UP000240912"/>
    </source>
</evidence>
<comment type="caution">
    <text evidence="2">The sequence shown here is derived from an EMBL/GenBank/DDBJ whole genome shotgun (WGS) entry which is preliminary data.</text>
</comment>
<gene>
    <name evidence="2" type="ORF">C7T94_03885</name>
</gene>
<feature type="binding site" evidence="1">
    <location>
        <position position="261"/>
    </location>
    <ligand>
        <name>Zn(2+)</name>
        <dbReference type="ChEBI" id="CHEBI:29105"/>
    </ligand>
</feature>
<dbReference type="EMBL" id="PYLS01000004">
    <property type="protein sequence ID" value="PST83896.1"/>
    <property type="molecule type" value="Genomic_DNA"/>
</dbReference>
<sequence>MKTATIDTSTITGYIRDLIIDNRQFISPDRGALLNSAGCSLFLYHYAEAYEDDLAYDQAGLFSQPLFDGVRNYQLEAPGTVSICSGVIGSAWALRHLKQEGFIDFGNELDHIDQVAVEFYNRMAALGNYDYLHGALGALFYLLSATKDAHRLKVLHSLLGHLLENCNRTDELLYLSDFDMQKNVVNNGIINLGLSHGTPSLIPVLCKAVQYDTSFAYLLPSIEKLSNTIIAMKNRSNTGSIYPYRSVLGQHADFKTRLGWCYGDLGIAVSLYQAAEVLKSGSLKSHCYEIFERASSRRSLEEGQVRDAALCHGAAGISHLFREAAKWYQNDPGFSATADYWLDISNDLIQPYQSVITGRSKFHQEHGFLNSFSLLEGLSGIGLAYLSKIHHSSNWQHILLLP</sequence>
<dbReference type="InterPro" id="IPR007822">
    <property type="entry name" value="LANC-like"/>
</dbReference>
<dbReference type="OrthoDB" id="6313827at2"/>
<dbReference type="Proteomes" id="UP000240912">
    <property type="component" value="Unassembled WGS sequence"/>
</dbReference>
<dbReference type="Pfam" id="PF05147">
    <property type="entry name" value="LANC_like"/>
    <property type="match status" value="1"/>
</dbReference>
<dbReference type="SUPFAM" id="SSF158745">
    <property type="entry name" value="LanC-like"/>
    <property type="match status" value="1"/>
</dbReference>
<evidence type="ECO:0000313" key="2">
    <source>
        <dbReference type="EMBL" id="PST83896.1"/>
    </source>
</evidence>
<name>A0A2T3HN95_9SPHI</name>
<feature type="binding site" evidence="1">
    <location>
        <position position="312"/>
    </location>
    <ligand>
        <name>Zn(2+)</name>
        <dbReference type="ChEBI" id="CHEBI:29105"/>
    </ligand>
</feature>